<name>A0ABU6BBD5_9BACL</name>
<keyword evidence="3" id="KW-1185">Reference proteome</keyword>
<dbReference type="InterPro" id="IPR005562">
    <property type="entry name" value="SpoVA"/>
</dbReference>
<sequence>MEVRRSVLAMFFWAFVVGGLICVIGQLLMDVFKLTPAHTLTILVVAGAILNGLGLYEPLIDFAGAGATIPITSFGNALVHGAMQEAEKHGIVGVLTGMFEVTSAGISAAIVFGFIGALLFRPKG</sequence>
<dbReference type="Pfam" id="PF03862">
    <property type="entry name" value="SpoVAC_SpoVAEB"/>
    <property type="match status" value="1"/>
</dbReference>
<feature type="transmembrane region" description="Helical" evidence="1">
    <location>
        <begin position="103"/>
        <end position="120"/>
    </location>
</feature>
<dbReference type="Proteomes" id="UP000029267">
    <property type="component" value="Unassembled WGS sequence"/>
</dbReference>
<keyword evidence="1" id="KW-0812">Transmembrane</keyword>
<dbReference type="NCBIfam" id="TIGR02839">
    <property type="entry name" value="spore_V_AE"/>
    <property type="match status" value="1"/>
</dbReference>
<evidence type="ECO:0000256" key="1">
    <source>
        <dbReference type="SAM" id="Phobius"/>
    </source>
</evidence>
<dbReference type="PANTHER" id="PTHR38450:SF2">
    <property type="entry name" value="STAGE V SPORULATION PROTEIN AEB"/>
    <property type="match status" value="1"/>
</dbReference>
<dbReference type="EMBL" id="JPYA02000001">
    <property type="protein sequence ID" value="MEB3749232.1"/>
    <property type="molecule type" value="Genomic_DNA"/>
</dbReference>
<gene>
    <name evidence="2" type="ORF">EP10_000071</name>
</gene>
<evidence type="ECO:0000313" key="2">
    <source>
        <dbReference type="EMBL" id="MEB3749232.1"/>
    </source>
</evidence>
<comment type="caution">
    <text evidence="2">The sequence shown here is derived from an EMBL/GenBank/DDBJ whole genome shotgun (WGS) entry which is preliminary data.</text>
</comment>
<reference evidence="2 3" key="1">
    <citation type="journal article" date="2014" name="Genome Announc.">
        <title>Draft Genome Sequence of Geobacillus icigianus Strain G1w1T Isolated from Hot Springs in the Valley of Geysers, Kamchatka (Russian Federation).</title>
        <authorList>
            <person name="Bryanskaya A.V."/>
            <person name="Rozanov A.S."/>
            <person name="Logacheva M.D."/>
            <person name="Kotenko A.V."/>
            <person name="Peltek S.E."/>
        </authorList>
    </citation>
    <scope>NUCLEOTIDE SEQUENCE [LARGE SCALE GENOMIC DNA]</scope>
    <source>
        <strain evidence="2 3">G1w1</strain>
    </source>
</reference>
<evidence type="ECO:0008006" key="4">
    <source>
        <dbReference type="Google" id="ProtNLM"/>
    </source>
</evidence>
<feature type="transmembrane region" description="Helical" evidence="1">
    <location>
        <begin position="7"/>
        <end position="29"/>
    </location>
</feature>
<protein>
    <recommendedName>
        <fullName evidence="4">Stage V sporulation protein AE</fullName>
    </recommendedName>
</protein>
<dbReference type="PANTHER" id="PTHR38450">
    <property type="entry name" value="STAGE V SPORULATION PROTEIN AC-RELATED"/>
    <property type="match status" value="1"/>
</dbReference>
<keyword evidence="1" id="KW-1133">Transmembrane helix</keyword>
<evidence type="ECO:0000313" key="3">
    <source>
        <dbReference type="Proteomes" id="UP000029267"/>
    </source>
</evidence>
<dbReference type="InterPro" id="IPR014204">
    <property type="entry name" value="Spore_V_AE"/>
</dbReference>
<feature type="transmembrane region" description="Helical" evidence="1">
    <location>
        <begin position="35"/>
        <end position="55"/>
    </location>
</feature>
<proteinExistence type="predicted"/>
<accession>A0ABU6BBD5</accession>
<feature type="transmembrane region" description="Helical" evidence="1">
    <location>
        <begin position="62"/>
        <end position="83"/>
    </location>
</feature>
<organism evidence="2 3">
    <name type="scientific">Geobacillus icigianus</name>
    <dbReference type="NCBI Taxonomy" id="1430331"/>
    <lineage>
        <taxon>Bacteria</taxon>
        <taxon>Bacillati</taxon>
        <taxon>Bacillota</taxon>
        <taxon>Bacilli</taxon>
        <taxon>Bacillales</taxon>
        <taxon>Anoxybacillaceae</taxon>
        <taxon>Geobacillus</taxon>
    </lineage>
</organism>
<keyword evidence="1" id="KW-0472">Membrane</keyword>